<dbReference type="PANTHER" id="PTHR30469">
    <property type="entry name" value="MULTIDRUG RESISTANCE PROTEIN MDTA"/>
    <property type="match status" value="1"/>
</dbReference>
<feature type="chain" id="PRO_5003707223" evidence="3">
    <location>
        <begin position="25"/>
        <end position="305"/>
    </location>
</feature>
<keyword evidence="6" id="KW-1185">Reference proteome</keyword>
<evidence type="ECO:0000313" key="5">
    <source>
        <dbReference type="EMBL" id="AFN74494.1"/>
    </source>
</evidence>
<comment type="similarity">
    <text evidence="1">Belongs to the membrane fusion protein (MFP) (TC 8.A.1) family.</text>
</comment>
<evidence type="ECO:0000259" key="4">
    <source>
        <dbReference type="Pfam" id="PF25876"/>
    </source>
</evidence>
<dbReference type="NCBIfam" id="TIGR01730">
    <property type="entry name" value="RND_mfp"/>
    <property type="match status" value="1"/>
</dbReference>
<keyword evidence="3" id="KW-0732">Signal</keyword>
<evidence type="ECO:0000256" key="3">
    <source>
        <dbReference type="SAM" id="SignalP"/>
    </source>
</evidence>
<dbReference type="STRING" id="1191523.MROS_1257"/>
<dbReference type="RefSeq" id="WP_014855929.1">
    <property type="nucleotide sequence ID" value="NC_018178.1"/>
</dbReference>
<dbReference type="Gene3D" id="1.10.287.470">
    <property type="entry name" value="Helix hairpin bin"/>
    <property type="match status" value="1"/>
</dbReference>
<name>I6ZR08_MELRP</name>
<dbReference type="SUPFAM" id="SSF111369">
    <property type="entry name" value="HlyD-like secretion proteins"/>
    <property type="match status" value="1"/>
</dbReference>
<sequence>MKLKGSNVLMFFSISLFLILTACSQEDKSAKSMEEIYHEEGIPVKVKTVEMSRMSKKYLYNAVLEGIEETSKCSMIGDRVEKIYAEVGDFVKKDQPIIKFPNGNPSIKYNQAKVAFENAQSTYKRYEELYKEGGVSKQELDNIKTQYEIAKADLEAVEQVIEVRAPIDGYITNIAVKETQNVDKDQLLFTISNTNILKAKIKISEQEIEYIKTGQKAYAKWKEYIIGGKVKRISMLMNPITKSFDATVEFNNALHKLKAGVTANIYVEEEIGDGIFVHRENILREGNDYYVYLTNNGKAQKRKNC</sequence>
<dbReference type="HOGENOM" id="CLU_018816_1_2_10"/>
<dbReference type="KEGG" id="mro:MROS_1257"/>
<reference evidence="5 6" key="1">
    <citation type="journal article" date="2013" name="PLoS ONE">
        <title>Genomic analysis of Melioribacter roseus, facultatively anaerobic organotrophic bacterium representing a novel deep lineage within Bacteriodetes/Chlorobi group.</title>
        <authorList>
            <person name="Kadnikov V.V."/>
            <person name="Mardanov A.V."/>
            <person name="Podosokorskaya O.A."/>
            <person name="Gavrilov S.N."/>
            <person name="Kublanov I.V."/>
            <person name="Beletsky A.V."/>
            <person name="Bonch-Osmolovskaya E.A."/>
            <person name="Ravin N.V."/>
        </authorList>
    </citation>
    <scope>NUCLEOTIDE SEQUENCE [LARGE SCALE GENOMIC DNA]</scope>
    <source>
        <strain evidence="6">JCM 17771 / P3M-2</strain>
    </source>
</reference>
<dbReference type="Proteomes" id="UP000009011">
    <property type="component" value="Chromosome"/>
</dbReference>
<dbReference type="InterPro" id="IPR058624">
    <property type="entry name" value="MdtA-like_HH"/>
</dbReference>
<accession>I6ZR08</accession>
<dbReference type="EMBL" id="CP003557">
    <property type="protein sequence ID" value="AFN74494.1"/>
    <property type="molecule type" value="Genomic_DNA"/>
</dbReference>
<dbReference type="Gene3D" id="2.40.30.170">
    <property type="match status" value="1"/>
</dbReference>
<dbReference type="Pfam" id="PF25876">
    <property type="entry name" value="HH_MFP_RND"/>
    <property type="match status" value="1"/>
</dbReference>
<feature type="signal peptide" evidence="3">
    <location>
        <begin position="1"/>
        <end position="24"/>
    </location>
</feature>
<gene>
    <name evidence="5" type="ordered locus">MROS_1257</name>
</gene>
<dbReference type="OrthoDB" id="9806939at2"/>
<feature type="domain" description="Multidrug resistance protein MdtA-like alpha-helical hairpin" evidence="4">
    <location>
        <begin position="111"/>
        <end position="156"/>
    </location>
</feature>
<feature type="coiled-coil region" evidence="2">
    <location>
        <begin position="109"/>
        <end position="160"/>
    </location>
</feature>
<evidence type="ECO:0000256" key="1">
    <source>
        <dbReference type="ARBA" id="ARBA00009477"/>
    </source>
</evidence>
<dbReference type="GO" id="GO:1990281">
    <property type="term" value="C:efflux pump complex"/>
    <property type="evidence" value="ECO:0007669"/>
    <property type="project" value="TreeGrafter"/>
</dbReference>
<dbReference type="PANTHER" id="PTHR30469:SF20">
    <property type="entry name" value="EFFLUX RND TRANSPORTER PERIPLASMIC ADAPTOR SUBUNIT"/>
    <property type="match status" value="1"/>
</dbReference>
<dbReference type="PROSITE" id="PS51257">
    <property type="entry name" value="PROKAR_LIPOPROTEIN"/>
    <property type="match status" value="1"/>
</dbReference>
<organism evidence="5 6">
    <name type="scientific">Melioribacter roseus (strain DSM 23840 / JCM 17771 / VKM B-2668 / P3M-2)</name>
    <dbReference type="NCBI Taxonomy" id="1191523"/>
    <lineage>
        <taxon>Bacteria</taxon>
        <taxon>Pseudomonadati</taxon>
        <taxon>Ignavibacteriota</taxon>
        <taxon>Ignavibacteria</taxon>
        <taxon>Ignavibacteriales</taxon>
        <taxon>Melioribacteraceae</taxon>
        <taxon>Melioribacter</taxon>
    </lineage>
</organism>
<evidence type="ECO:0000256" key="2">
    <source>
        <dbReference type="SAM" id="Coils"/>
    </source>
</evidence>
<proteinExistence type="inferred from homology"/>
<protein>
    <submittedName>
        <fullName evidence="5">RND family efflux transporter MFP subunit</fullName>
    </submittedName>
</protein>
<evidence type="ECO:0000313" key="6">
    <source>
        <dbReference type="Proteomes" id="UP000009011"/>
    </source>
</evidence>
<keyword evidence="2" id="KW-0175">Coiled coil</keyword>
<dbReference type="AlphaFoldDB" id="I6ZR08"/>
<dbReference type="eggNOG" id="COG0845">
    <property type="taxonomic scope" value="Bacteria"/>
</dbReference>
<dbReference type="InterPro" id="IPR006143">
    <property type="entry name" value="RND_pump_MFP"/>
</dbReference>
<dbReference type="GO" id="GO:0015562">
    <property type="term" value="F:efflux transmembrane transporter activity"/>
    <property type="evidence" value="ECO:0007669"/>
    <property type="project" value="TreeGrafter"/>
</dbReference>